<keyword evidence="3" id="KW-1185">Reference proteome</keyword>
<dbReference type="PROSITE" id="PS51257">
    <property type="entry name" value="PROKAR_LIPOPROTEIN"/>
    <property type="match status" value="1"/>
</dbReference>
<dbReference type="EMBL" id="AZJI01000001">
    <property type="protein sequence ID" value="ETD25095.1"/>
    <property type="molecule type" value="Genomic_DNA"/>
</dbReference>
<dbReference type="CDD" id="cd00063">
    <property type="entry name" value="FN3"/>
    <property type="match status" value="3"/>
</dbReference>
<dbReference type="InterPro" id="IPR013783">
    <property type="entry name" value="Ig-like_fold"/>
</dbReference>
<accession>V8CDK1</accession>
<dbReference type="GO" id="GO:0016020">
    <property type="term" value="C:membrane"/>
    <property type="evidence" value="ECO:0007669"/>
    <property type="project" value="UniProtKB-SubCell"/>
</dbReference>
<dbReference type="PROSITE" id="PS50853">
    <property type="entry name" value="FN3"/>
    <property type="match status" value="2"/>
</dbReference>
<dbReference type="Proteomes" id="UP000018731">
    <property type="component" value="Unassembled WGS sequence"/>
</dbReference>
<dbReference type="eggNOG" id="COG4733">
    <property type="taxonomic scope" value="Bacteria"/>
</dbReference>
<feature type="domain" description="Fibronectin type-III" evidence="1">
    <location>
        <begin position="54"/>
        <end position="149"/>
    </location>
</feature>
<protein>
    <recommendedName>
        <fullName evidence="1">Fibronectin type-III domain-containing protein</fullName>
    </recommendedName>
</protein>
<name>V8CDK1_9HELI</name>
<evidence type="ECO:0000313" key="3">
    <source>
        <dbReference type="Proteomes" id="UP000018731"/>
    </source>
</evidence>
<dbReference type="AlphaFoldDB" id="V8CDK1"/>
<dbReference type="HOGENOM" id="CLU_680919_0_0_7"/>
<dbReference type="InterPro" id="IPR003961">
    <property type="entry name" value="FN3_dom"/>
</dbReference>
<dbReference type="InterPro" id="IPR050713">
    <property type="entry name" value="RTP_Phos/Ushers"/>
</dbReference>
<gene>
    <name evidence="2" type="ORF">HMPREF2086_00430</name>
</gene>
<reference evidence="2 3" key="1">
    <citation type="journal article" date="2014" name="Genome Announc.">
        <title>Draft genome sequences of six enterohepatic helicobacter species isolated from humans and one from rhesus macaques.</title>
        <authorList>
            <person name="Shen Z."/>
            <person name="Sheh A."/>
            <person name="Young S.K."/>
            <person name="Abouelliel A."/>
            <person name="Ward D.V."/>
            <person name="Earl A.M."/>
            <person name="Fox J.G."/>
        </authorList>
    </citation>
    <scope>NUCLEOTIDE SEQUENCE [LARGE SCALE GENOMIC DNA]</scope>
    <source>
        <strain evidence="2 3">MIT 99-5501</strain>
    </source>
</reference>
<dbReference type="STRING" id="1357400.HMPREF2086_00430"/>
<organism evidence="2 3">
    <name type="scientific">Helicobacter macacae MIT 99-5501</name>
    <dbReference type="NCBI Taxonomy" id="1357400"/>
    <lineage>
        <taxon>Bacteria</taxon>
        <taxon>Pseudomonadati</taxon>
        <taxon>Campylobacterota</taxon>
        <taxon>Epsilonproteobacteria</taxon>
        <taxon>Campylobacterales</taxon>
        <taxon>Helicobacteraceae</taxon>
        <taxon>Helicobacter</taxon>
    </lineage>
</organism>
<feature type="domain" description="Fibronectin type-III" evidence="1">
    <location>
        <begin position="151"/>
        <end position="243"/>
    </location>
</feature>
<proteinExistence type="predicted"/>
<dbReference type="InterPro" id="IPR036116">
    <property type="entry name" value="FN3_sf"/>
</dbReference>
<dbReference type="SUPFAM" id="SSF49265">
    <property type="entry name" value="Fibronectin type III"/>
    <property type="match status" value="3"/>
</dbReference>
<sequence length="447" mass="50458">MQNPPKTPASNLKKANFAILFFMAFLLILSLSGCANKTQTFSFLNKEEKIDENLPTIPAHKVRFIADVSSIAFEWELLENTNIKGFVLYQNNQNSTTKKIATIKNPNATHFVLDSLLPQTEYSFQIATLGHNNATSKKSASIVIKTSFIDPVEKVIASQNNAKQVKLIWSPHPNPSIVRYIIQRQSPKGKFLNIATVKNRLLVEYFDENLDDEAQYSYRIIAQDINSIKSLPSEVALGKTRAKPPMVETLQASNDKAKEITLTWEAIPGAKTYEIYATSNEDTPYKSIAKTRKTTYTENVEKLQKNQTFWQNDKQNQNEKQNKEGLKRFYKVIAIDKDGVASNPPSSATLGSTLPPLPSPTILKATIEDGKAVIEWEVINLERVKAYSIYRRENGKKSTQLRFSNTTQNVFTDKEMQKGKKYTYQVVSLDSDGNESVPSKEVLLMIE</sequence>
<dbReference type="PATRIC" id="fig|1357400.3.peg.582"/>
<dbReference type="PANTHER" id="PTHR46957:SF3">
    <property type="entry name" value="CYTOKINE RECEPTOR"/>
    <property type="match status" value="1"/>
</dbReference>
<dbReference type="Gene3D" id="2.60.40.10">
    <property type="entry name" value="Immunoglobulins"/>
    <property type="match status" value="4"/>
</dbReference>
<dbReference type="PANTHER" id="PTHR46957">
    <property type="entry name" value="CYTOKINE RECEPTOR"/>
    <property type="match status" value="1"/>
</dbReference>
<comment type="caution">
    <text evidence="2">The sequence shown here is derived from an EMBL/GenBank/DDBJ whole genome shotgun (WGS) entry which is preliminary data.</text>
</comment>
<evidence type="ECO:0000313" key="2">
    <source>
        <dbReference type="EMBL" id="ETD25095.1"/>
    </source>
</evidence>
<dbReference type="SMART" id="SM00060">
    <property type="entry name" value="FN3"/>
    <property type="match status" value="3"/>
</dbReference>
<evidence type="ECO:0000259" key="1">
    <source>
        <dbReference type="PROSITE" id="PS50853"/>
    </source>
</evidence>